<feature type="compositionally biased region" description="Polar residues" evidence="8">
    <location>
        <begin position="515"/>
        <end position="529"/>
    </location>
</feature>
<organism evidence="9 10">
    <name type="scientific">Mucor velutinosus</name>
    <dbReference type="NCBI Taxonomy" id="708070"/>
    <lineage>
        <taxon>Eukaryota</taxon>
        <taxon>Fungi</taxon>
        <taxon>Fungi incertae sedis</taxon>
        <taxon>Mucoromycota</taxon>
        <taxon>Mucoromycotina</taxon>
        <taxon>Mucoromycetes</taxon>
        <taxon>Mucorales</taxon>
        <taxon>Mucorineae</taxon>
        <taxon>Mucoraceae</taxon>
        <taxon>Mucor</taxon>
    </lineage>
</organism>
<dbReference type="PANTHER" id="PTHR20275:SF0">
    <property type="entry name" value="NAD KINASE"/>
    <property type="match status" value="1"/>
</dbReference>
<feature type="compositionally biased region" description="Basic and acidic residues" evidence="8">
    <location>
        <begin position="1"/>
        <end position="16"/>
    </location>
</feature>
<dbReference type="InterPro" id="IPR002504">
    <property type="entry name" value="NADK"/>
</dbReference>
<accession>A0AAN7D2P1</accession>
<evidence type="ECO:0000256" key="2">
    <source>
        <dbReference type="ARBA" id="ARBA00022679"/>
    </source>
</evidence>
<dbReference type="GeneID" id="89951471"/>
<dbReference type="GO" id="GO:0019674">
    <property type="term" value="P:NAD+ metabolic process"/>
    <property type="evidence" value="ECO:0007669"/>
    <property type="project" value="InterPro"/>
</dbReference>
<evidence type="ECO:0000256" key="4">
    <source>
        <dbReference type="ARBA" id="ARBA00022777"/>
    </source>
</evidence>
<keyword evidence="5" id="KW-0067">ATP-binding</keyword>
<dbReference type="FunFam" id="2.60.200.30:FF:000009">
    <property type="entry name" value="Poly(P)/ATP NAD kinase"/>
    <property type="match status" value="1"/>
</dbReference>
<dbReference type="GO" id="GO:0003951">
    <property type="term" value="F:NAD+ kinase activity"/>
    <property type="evidence" value="ECO:0007669"/>
    <property type="project" value="InterPro"/>
</dbReference>
<sequence length="529" mass="59611">MRPDKNNSGGTKREADAESTVSSSPNKKQALSHTMDTWDPKKNTILVITKARDNRLVAFTRQLAEWLIFTPRFGKKNPFIVYVDAHLMNSKRFAYDKLVEKCPVYGTHLKFWTPKLCYKQPELFHLIITLGGDGTILFTSTIFQSAVPPIMPFHLGSLGFLAPFLFTTYKDELENLFKGNLKHTNRMRLSCTVYRYRQDPYCLMRARRGSQSDIVWTQTLPTSEDPNEASLADNQSKWELMETAWMRKAFEQESKRDKGIIDLTDEKVMCYSTVPKQTYHVLNEIVVDRGPSSNISMLELFGDERHLTTVQADGLCIATATGSTAYSLSASGSLTHPDMQCTLVTPICPHTLSFRPMLLPSEMVIRIVVPFGSRHSAYCSFDGRNRTELKQGDHVKITMSPYPVRTFCSCDSSNDWFSSVQSCLQWNNRQRQKSFVVVEGDNNKSAQEKPDSDSLFACLRSKENGSSKDNKSPVLPSNSVSGSEDGGDEANSEEADDFDLIPWTDDELARDASPTFGSLPSRNNNKSKI</sequence>
<feature type="region of interest" description="Disordered" evidence="8">
    <location>
        <begin position="462"/>
        <end position="529"/>
    </location>
</feature>
<feature type="compositionally biased region" description="Acidic residues" evidence="8">
    <location>
        <begin position="485"/>
        <end position="508"/>
    </location>
</feature>
<name>A0AAN7D2P1_9FUNG</name>
<dbReference type="InterPro" id="IPR016064">
    <property type="entry name" value="NAD/diacylglycerol_kinase_sf"/>
</dbReference>
<reference evidence="9 10" key="1">
    <citation type="submission" date="2022-11" db="EMBL/GenBank/DDBJ databases">
        <title>Mucor velutinosus strain NIH1002 WGS.</title>
        <authorList>
            <person name="Subramanian P."/>
            <person name="Mullikin J.C."/>
            <person name="Segre J.A."/>
            <person name="Zelazny A.M."/>
        </authorList>
    </citation>
    <scope>NUCLEOTIDE SEQUENCE [LARGE SCALE GENOMIC DNA]</scope>
    <source>
        <strain evidence="9 10">NIH1002</strain>
    </source>
</reference>
<evidence type="ECO:0000256" key="3">
    <source>
        <dbReference type="ARBA" id="ARBA00022741"/>
    </source>
</evidence>
<dbReference type="Pfam" id="PF20143">
    <property type="entry name" value="NAD_kinase_C"/>
    <property type="match status" value="1"/>
</dbReference>
<feature type="compositionally biased region" description="Polar residues" evidence="8">
    <location>
        <begin position="19"/>
        <end position="34"/>
    </location>
</feature>
<keyword evidence="2" id="KW-0808">Transferase</keyword>
<dbReference type="InterPro" id="IPR017438">
    <property type="entry name" value="ATP-NAD_kinase_N"/>
</dbReference>
<dbReference type="SUPFAM" id="SSF111331">
    <property type="entry name" value="NAD kinase/diacylglycerol kinase-like"/>
    <property type="match status" value="1"/>
</dbReference>
<evidence type="ECO:0000256" key="7">
    <source>
        <dbReference type="ARBA" id="ARBA00023027"/>
    </source>
</evidence>
<dbReference type="Gene3D" id="3.40.50.10330">
    <property type="entry name" value="Probable inorganic polyphosphate/atp-NAD kinase, domain 1"/>
    <property type="match status" value="2"/>
</dbReference>
<protein>
    <submittedName>
        <fullName evidence="9">Uncharacterized protein</fullName>
    </submittedName>
</protein>
<gene>
    <name evidence="9" type="ORF">ATC70_007785</name>
</gene>
<dbReference type="InterPro" id="IPR017437">
    <property type="entry name" value="ATP-NAD_kinase_PpnK-typ_C"/>
</dbReference>
<dbReference type="GO" id="GO:0005524">
    <property type="term" value="F:ATP binding"/>
    <property type="evidence" value="ECO:0007669"/>
    <property type="project" value="UniProtKB-KW"/>
</dbReference>
<comment type="similarity">
    <text evidence="1">Belongs to the NAD kinase family.</text>
</comment>
<dbReference type="HAMAP" id="MF_00361">
    <property type="entry name" value="NAD_kinase"/>
    <property type="match status" value="1"/>
</dbReference>
<evidence type="ECO:0000313" key="9">
    <source>
        <dbReference type="EMBL" id="KAK4509433.1"/>
    </source>
</evidence>
<dbReference type="AlphaFoldDB" id="A0AAN7D2P1"/>
<keyword evidence="10" id="KW-1185">Reference proteome</keyword>
<feature type="region of interest" description="Disordered" evidence="8">
    <location>
        <begin position="1"/>
        <end position="34"/>
    </location>
</feature>
<comment type="caution">
    <text evidence="9">The sequence shown here is derived from an EMBL/GenBank/DDBJ whole genome shotgun (WGS) entry which is preliminary data.</text>
</comment>
<dbReference type="GO" id="GO:0006741">
    <property type="term" value="P:NADP+ biosynthetic process"/>
    <property type="evidence" value="ECO:0007669"/>
    <property type="project" value="InterPro"/>
</dbReference>
<keyword evidence="4" id="KW-0418">Kinase</keyword>
<dbReference type="Proteomes" id="UP001304243">
    <property type="component" value="Unassembled WGS sequence"/>
</dbReference>
<keyword evidence="7" id="KW-0520">NAD</keyword>
<evidence type="ECO:0000256" key="1">
    <source>
        <dbReference type="ARBA" id="ARBA00010995"/>
    </source>
</evidence>
<keyword evidence="3" id="KW-0547">Nucleotide-binding</keyword>
<dbReference type="PANTHER" id="PTHR20275">
    <property type="entry name" value="NAD KINASE"/>
    <property type="match status" value="1"/>
</dbReference>
<feature type="compositionally biased region" description="Basic and acidic residues" evidence="8">
    <location>
        <begin position="462"/>
        <end position="471"/>
    </location>
</feature>
<keyword evidence="6" id="KW-0521">NADP</keyword>
<dbReference type="Pfam" id="PF01513">
    <property type="entry name" value="NAD_kinase"/>
    <property type="match status" value="1"/>
</dbReference>
<dbReference type="EMBL" id="JASEJX010000039">
    <property type="protein sequence ID" value="KAK4509433.1"/>
    <property type="molecule type" value="Genomic_DNA"/>
</dbReference>
<evidence type="ECO:0000256" key="6">
    <source>
        <dbReference type="ARBA" id="ARBA00022857"/>
    </source>
</evidence>
<evidence type="ECO:0000256" key="8">
    <source>
        <dbReference type="SAM" id="MobiDB-lite"/>
    </source>
</evidence>
<dbReference type="RefSeq" id="XP_064676099.1">
    <property type="nucleotide sequence ID" value="XM_064827042.1"/>
</dbReference>
<proteinExistence type="inferred from homology"/>
<evidence type="ECO:0000256" key="5">
    <source>
        <dbReference type="ARBA" id="ARBA00022840"/>
    </source>
</evidence>
<dbReference type="Gene3D" id="2.60.200.30">
    <property type="entry name" value="Probable inorganic polyphosphate/atp-NAD kinase, domain 2"/>
    <property type="match status" value="1"/>
</dbReference>
<evidence type="ECO:0000313" key="10">
    <source>
        <dbReference type="Proteomes" id="UP001304243"/>
    </source>
</evidence>